<evidence type="ECO:0000313" key="1">
    <source>
        <dbReference type="EnsemblPlants" id="ONIVA01G46740.1"/>
    </source>
</evidence>
<proteinExistence type="predicted"/>
<reference evidence="1" key="1">
    <citation type="submission" date="2015-04" db="UniProtKB">
        <authorList>
            <consortium name="EnsemblPlants"/>
        </authorList>
    </citation>
    <scope>IDENTIFICATION</scope>
    <source>
        <strain evidence="1">SL10</strain>
    </source>
</reference>
<dbReference type="AlphaFoldDB" id="A0A0E0FXI7"/>
<protein>
    <submittedName>
        <fullName evidence="1">Uncharacterized protein</fullName>
    </submittedName>
</protein>
<dbReference type="Gramene" id="ONIVA01G46740.1">
    <property type="protein sequence ID" value="ONIVA01G46740.1"/>
    <property type="gene ID" value="ONIVA01G46740"/>
</dbReference>
<dbReference type="Proteomes" id="UP000006591">
    <property type="component" value="Chromosome 1"/>
</dbReference>
<accession>A0A0E0FXI7</accession>
<keyword evidence="2" id="KW-1185">Reference proteome</keyword>
<dbReference type="EnsemblPlants" id="ONIVA01G46740.1">
    <property type="protein sequence ID" value="ONIVA01G46740.1"/>
    <property type="gene ID" value="ONIVA01G46740"/>
</dbReference>
<reference evidence="1" key="2">
    <citation type="submission" date="2018-04" db="EMBL/GenBank/DDBJ databases">
        <title>OnivRS2 (Oryza nivara Reference Sequence Version 2).</title>
        <authorList>
            <person name="Zhang J."/>
            <person name="Kudrna D."/>
            <person name="Lee S."/>
            <person name="Talag J."/>
            <person name="Rajasekar S."/>
            <person name="Welchert J."/>
            <person name="Hsing Y.-I."/>
            <person name="Wing R.A."/>
        </authorList>
    </citation>
    <scope>NUCLEOTIDE SEQUENCE [LARGE SCALE GENOMIC DNA]</scope>
</reference>
<sequence>MAHGQSLAQLPPCLAVPLARVREAIVGGGAPCWDCEETAAAAATFARLDGEPALRLLQIGSSCCNSCIHHEATIPPTPFY</sequence>
<organism evidence="1">
    <name type="scientific">Oryza nivara</name>
    <name type="common">Indian wild rice</name>
    <name type="synonym">Oryza sativa f. spontanea</name>
    <dbReference type="NCBI Taxonomy" id="4536"/>
    <lineage>
        <taxon>Eukaryota</taxon>
        <taxon>Viridiplantae</taxon>
        <taxon>Streptophyta</taxon>
        <taxon>Embryophyta</taxon>
        <taxon>Tracheophyta</taxon>
        <taxon>Spermatophyta</taxon>
        <taxon>Magnoliopsida</taxon>
        <taxon>Liliopsida</taxon>
        <taxon>Poales</taxon>
        <taxon>Poaceae</taxon>
        <taxon>BOP clade</taxon>
        <taxon>Oryzoideae</taxon>
        <taxon>Oryzeae</taxon>
        <taxon>Oryzinae</taxon>
        <taxon>Oryza</taxon>
    </lineage>
</organism>
<name>A0A0E0FXI7_ORYNI</name>
<dbReference type="HOGENOM" id="CLU_2593873_0_0_1"/>
<evidence type="ECO:0000313" key="2">
    <source>
        <dbReference type="Proteomes" id="UP000006591"/>
    </source>
</evidence>